<dbReference type="InterPro" id="IPR000362">
    <property type="entry name" value="Fumarate_lyase_fam"/>
</dbReference>
<protein>
    <submittedName>
        <fullName evidence="5">Aspartate ammonia-lyase</fullName>
    </submittedName>
</protein>
<sequence length="480" mass="53447">MRKESDFLGELTLPSDALYGIHSLRAQENFPNQKPFQLEWFKAMGKVKLACYRTYARFKEAAGEKYQQQKLPITFFDSSIINALEEAAFEIAQGDYYKQFIVPAVQGGAGTSVNMNINEIISNVALMKLGCKPGDYQKVDPFEHANVFQSTNDTVPTALKVATMVMLDQLEENINAHRNQVEKLERECRDVLRHGFTQMQKAVPSTYDKLFSSYNNALSRDWWRVSKCAERIKEVNLGGGATGTGLSIPRFFIMHVVNELQVITGLPVTRGENLSDTTSNLDSYVEVHATLKAHAVNLEKMVNDLRLLASDLSATSHLEIPQRQVGSSIMPGKINPVIPEFVISSVHKVYANDVLISNLCGQGCLELNAYLPVIGDALLESIQLLIDANATLLSNLMKGLEVISMDDGIYDNPAISTALIPYIGYHQSTSIAKLMKKEGLSIFEANKKLKLIKDEALQELMKPESLKRQGYSLNDIVNFS</sequence>
<dbReference type="InterPro" id="IPR018951">
    <property type="entry name" value="Fumarase_C_C"/>
</dbReference>
<dbReference type="InterPro" id="IPR008948">
    <property type="entry name" value="L-Aspartase-like"/>
</dbReference>
<dbReference type="InterPro" id="IPR020557">
    <property type="entry name" value="Fumarate_lyase_CS"/>
</dbReference>
<keyword evidence="6" id="KW-1185">Reference proteome</keyword>
<feature type="domain" description="Fumarate lyase N-terminal" evidence="3">
    <location>
        <begin position="9"/>
        <end position="348"/>
    </location>
</feature>
<name>A0ABS5JQL2_9BACT</name>
<dbReference type="PANTHER" id="PTHR42696">
    <property type="entry name" value="ASPARTATE AMMONIA-LYASE"/>
    <property type="match status" value="1"/>
</dbReference>
<proteinExistence type="predicted"/>
<dbReference type="PRINTS" id="PR00145">
    <property type="entry name" value="ARGSUCLYASE"/>
</dbReference>
<evidence type="ECO:0000256" key="1">
    <source>
        <dbReference type="ARBA" id="ARBA00023239"/>
    </source>
</evidence>
<dbReference type="Proteomes" id="UP000708576">
    <property type="component" value="Unassembled WGS sequence"/>
</dbReference>
<evidence type="ECO:0000259" key="4">
    <source>
        <dbReference type="Pfam" id="PF10415"/>
    </source>
</evidence>
<comment type="caution">
    <text evidence="5">The sequence shown here is derived from an EMBL/GenBank/DDBJ whole genome shotgun (WGS) entry which is preliminary data.</text>
</comment>
<dbReference type="RefSeq" id="WP_212212831.1">
    <property type="nucleotide sequence ID" value="NZ_JAGUCO010000001.1"/>
</dbReference>
<keyword evidence="1" id="KW-0456">Lyase</keyword>
<evidence type="ECO:0000313" key="6">
    <source>
        <dbReference type="Proteomes" id="UP000708576"/>
    </source>
</evidence>
<dbReference type="SUPFAM" id="SSF48557">
    <property type="entry name" value="L-aspartase-like"/>
    <property type="match status" value="1"/>
</dbReference>
<dbReference type="InterPro" id="IPR024083">
    <property type="entry name" value="Fumarase/histidase_N"/>
</dbReference>
<dbReference type="Gene3D" id="1.20.200.10">
    <property type="entry name" value="Fumarase/aspartase (Central domain)"/>
    <property type="match status" value="1"/>
</dbReference>
<dbReference type="PROSITE" id="PS00163">
    <property type="entry name" value="FUMARATE_LYASES"/>
    <property type="match status" value="1"/>
</dbReference>
<keyword evidence="2" id="KW-0175">Coiled coil</keyword>
<feature type="coiled-coil region" evidence="2">
    <location>
        <begin position="160"/>
        <end position="194"/>
    </location>
</feature>
<evidence type="ECO:0000259" key="3">
    <source>
        <dbReference type="Pfam" id="PF00206"/>
    </source>
</evidence>
<feature type="domain" description="Fumarase C C-terminal" evidence="4">
    <location>
        <begin position="417"/>
        <end position="466"/>
    </location>
</feature>
<organism evidence="5 6">
    <name type="scientific">Carboxylicivirga linearis</name>
    <dbReference type="NCBI Taxonomy" id="1628157"/>
    <lineage>
        <taxon>Bacteria</taxon>
        <taxon>Pseudomonadati</taxon>
        <taxon>Bacteroidota</taxon>
        <taxon>Bacteroidia</taxon>
        <taxon>Marinilabiliales</taxon>
        <taxon>Marinilabiliaceae</taxon>
        <taxon>Carboxylicivirga</taxon>
    </lineage>
</organism>
<evidence type="ECO:0000256" key="2">
    <source>
        <dbReference type="SAM" id="Coils"/>
    </source>
</evidence>
<dbReference type="Pfam" id="PF00206">
    <property type="entry name" value="Lyase_1"/>
    <property type="match status" value="1"/>
</dbReference>
<dbReference type="Gene3D" id="1.10.275.10">
    <property type="entry name" value="Fumarase/aspartase (N-terminal domain)"/>
    <property type="match status" value="1"/>
</dbReference>
<accession>A0ABS5JQL2</accession>
<gene>
    <name evidence="5" type="ORF">KEM10_02080</name>
</gene>
<dbReference type="InterPro" id="IPR051546">
    <property type="entry name" value="Aspartate_Ammonia-Lyase"/>
</dbReference>
<dbReference type="PANTHER" id="PTHR42696:SF2">
    <property type="entry name" value="ASPARTATE AMMONIA-LYASE"/>
    <property type="match status" value="1"/>
</dbReference>
<dbReference type="InterPro" id="IPR022761">
    <property type="entry name" value="Fumarate_lyase_N"/>
</dbReference>
<dbReference type="Pfam" id="PF10415">
    <property type="entry name" value="FumaraseC_C"/>
    <property type="match status" value="1"/>
</dbReference>
<evidence type="ECO:0000313" key="5">
    <source>
        <dbReference type="EMBL" id="MBS2097047.1"/>
    </source>
</evidence>
<reference evidence="5 6" key="1">
    <citation type="journal article" date="2015" name="Int. J. Syst. Evol. Microbiol.">
        <title>Carboxylicivirga linearis sp. nov., isolated from a sea cucumber culture pond.</title>
        <authorList>
            <person name="Wang F.Q."/>
            <person name="Zhou Y.X."/>
            <person name="Lin X.Z."/>
            <person name="Chen G.J."/>
            <person name="Du Z.J."/>
        </authorList>
    </citation>
    <scope>NUCLEOTIDE SEQUENCE [LARGE SCALE GENOMIC DNA]</scope>
    <source>
        <strain evidence="5 6">FB218</strain>
    </source>
</reference>
<dbReference type="EMBL" id="JAGUCO010000001">
    <property type="protein sequence ID" value="MBS2097047.1"/>
    <property type="molecule type" value="Genomic_DNA"/>
</dbReference>
<dbReference type="PRINTS" id="PR00149">
    <property type="entry name" value="FUMRATELYASE"/>
</dbReference>
<dbReference type="Gene3D" id="1.10.40.30">
    <property type="entry name" value="Fumarase/aspartase (C-terminal domain)"/>
    <property type="match status" value="1"/>
</dbReference>